<dbReference type="InterPro" id="IPR011004">
    <property type="entry name" value="Trimer_LpxA-like_sf"/>
</dbReference>
<dbReference type="PROSITE" id="PS00101">
    <property type="entry name" value="HEXAPEP_TRANSFERASES"/>
    <property type="match status" value="1"/>
</dbReference>
<comment type="caution">
    <text evidence="7">The sequence shown here is derived from an EMBL/GenBank/DDBJ whole genome shotgun (WGS) entry which is preliminary data.</text>
</comment>
<dbReference type="EMBL" id="BART01010065">
    <property type="protein sequence ID" value="GAG84647.1"/>
    <property type="molecule type" value="Genomic_DNA"/>
</dbReference>
<dbReference type="NCBIfam" id="NF041874">
    <property type="entry name" value="EPS_EpsC"/>
    <property type="match status" value="1"/>
</dbReference>
<proteinExistence type="inferred from homology"/>
<evidence type="ECO:0000256" key="5">
    <source>
        <dbReference type="ARBA" id="ARBA00023315"/>
    </source>
</evidence>
<dbReference type="Pfam" id="PF00132">
    <property type="entry name" value="Hexapep"/>
    <property type="match status" value="1"/>
</dbReference>
<evidence type="ECO:0000256" key="3">
    <source>
        <dbReference type="ARBA" id="ARBA00022605"/>
    </source>
</evidence>
<dbReference type="GO" id="GO:0170039">
    <property type="term" value="P:proteinogenic amino acid metabolic process"/>
    <property type="evidence" value="ECO:0007669"/>
    <property type="project" value="UniProtKB-ARBA"/>
</dbReference>
<dbReference type="SUPFAM" id="SSF51161">
    <property type="entry name" value="Trimeric LpxA-like enzymes"/>
    <property type="match status" value="1"/>
</dbReference>
<dbReference type="GO" id="GO:0006790">
    <property type="term" value="P:sulfur compound metabolic process"/>
    <property type="evidence" value="ECO:0007669"/>
    <property type="project" value="UniProtKB-ARBA"/>
</dbReference>
<comment type="catalytic activity">
    <reaction evidence="6">
        <text>L-serine + acetyl-CoA = O-acetyl-L-serine + CoA</text>
        <dbReference type="Rhea" id="RHEA:24560"/>
        <dbReference type="ChEBI" id="CHEBI:33384"/>
        <dbReference type="ChEBI" id="CHEBI:57287"/>
        <dbReference type="ChEBI" id="CHEBI:57288"/>
        <dbReference type="ChEBI" id="CHEBI:58340"/>
        <dbReference type="EC" id="2.3.1.30"/>
    </reaction>
</comment>
<comment type="similarity">
    <text evidence="1">Belongs to the transferase hexapeptide repeat family.</text>
</comment>
<dbReference type="CDD" id="cd03354">
    <property type="entry name" value="LbH_SAT"/>
    <property type="match status" value="1"/>
</dbReference>
<evidence type="ECO:0000313" key="7">
    <source>
        <dbReference type="EMBL" id="GAG84647.1"/>
    </source>
</evidence>
<name>X1BU14_9ZZZZ</name>
<dbReference type="PANTHER" id="PTHR42811">
    <property type="entry name" value="SERINE ACETYLTRANSFERASE"/>
    <property type="match status" value="1"/>
</dbReference>
<sequence>RIAHFFWKLRLPYIPRYISGIARDLTAVEIHPGAEIGSEFFIDHGAGVVIGETAEIGNNVTIYAGVVLGGTNLEQKKRHPTLGDNVVIGTGAKILGPITLGDNVRVGANSVVVNDVPPNCVVVGVPAKIVSKKGEKIEKIDLRHGELPDPISIAISSLNKRIKELEKHFPHTSKPTEGDIEIFYGENGSGI</sequence>
<keyword evidence="4" id="KW-0808">Transferase</keyword>
<dbReference type="InterPro" id="IPR018357">
    <property type="entry name" value="Hexapep_transf_CS"/>
</dbReference>
<dbReference type="FunFam" id="2.160.10.10:FF:000007">
    <property type="entry name" value="Serine acetyltransferase"/>
    <property type="match status" value="1"/>
</dbReference>
<evidence type="ECO:0000256" key="1">
    <source>
        <dbReference type="ARBA" id="ARBA00007274"/>
    </source>
</evidence>
<dbReference type="GO" id="GO:1901607">
    <property type="term" value="P:alpha-amino acid biosynthetic process"/>
    <property type="evidence" value="ECO:0007669"/>
    <property type="project" value="UniProtKB-ARBA"/>
</dbReference>
<keyword evidence="5" id="KW-0012">Acyltransferase</keyword>
<dbReference type="InterPro" id="IPR053376">
    <property type="entry name" value="Serine_acetyltransferase"/>
</dbReference>
<feature type="non-terminal residue" evidence="7">
    <location>
        <position position="1"/>
    </location>
</feature>
<dbReference type="InterPro" id="IPR045304">
    <property type="entry name" value="LbH_SAT"/>
</dbReference>
<gene>
    <name evidence="7" type="ORF">S01H4_22071</name>
</gene>
<dbReference type="EC" id="2.3.1.30" evidence="2"/>
<reference evidence="7" key="1">
    <citation type="journal article" date="2014" name="Front. Microbiol.">
        <title>High frequency of phylogenetically diverse reductive dehalogenase-homologous genes in deep subseafloor sedimentary metagenomes.</title>
        <authorList>
            <person name="Kawai M."/>
            <person name="Futagami T."/>
            <person name="Toyoda A."/>
            <person name="Takaki Y."/>
            <person name="Nishi S."/>
            <person name="Hori S."/>
            <person name="Arai W."/>
            <person name="Tsubouchi T."/>
            <person name="Morono Y."/>
            <person name="Uchiyama I."/>
            <person name="Ito T."/>
            <person name="Fujiyama A."/>
            <person name="Inagaki F."/>
            <person name="Takami H."/>
        </authorList>
    </citation>
    <scope>NUCLEOTIDE SEQUENCE</scope>
    <source>
        <strain evidence="7">Expedition CK06-06</strain>
    </source>
</reference>
<evidence type="ECO:0000256" key="6">
    <source>
        <dbReference type="ARBA" id="ARBA00049486"/>
    </source>
</evidence>
<accession>X1BU14</accession>
<dbReference type="Gene3D" id="2.160.10.10">
    <property type="entry name" value="Hexapeptide repeat proteins"/>
    <property type="match status" value="1"/>
</dbReference>
<dbReference type="AlphaFoldDB" id="X1BU14"/>
<dbReference type="GO" id="GO:0009001">
    <property type="term" value="F:serine O-acetyltransferase activity"/>
    <property type="evidence" value="ECO:0007669"/>
    <property type="project" value="UniProtKB-EC"/>
</dbReference>
<evidence type="ECO:0000256" key="4">
    <source>
        <dbReference type="ARBA" id="ARBA00022679"/>
    </source>
</evidence>
<dbReference type="GO" id="GO:0170033">
    <property type="term" value="P:L-amino acid metabolic process"/>
    <property type="evidence" value="ECO:0007669"/>
    <property type="project" value="UniProtKB-ARBA"/>
</dbReference>
<protein>
    <recommendedName>
        <fullName evidence="2">serine O-acetyltransferase</fullName>
        <ecNumber evidence="2">2.3.1.30</ecNumber>
    </recommendedName>
</protein>
<dbReference type="InterPro" id="IPR001451">
    <property type="entry name" value="Hexapep"/>
</dbReference>
<keyword evidence="3" id="KW-0028">Amino-acid biosynthesis</keyword>
<organism evidence="7">
    <name type="scientific">marine sediment metagenome</name>
    <dbReference type="NCBI Taxonomy" id="412755"/>
    <lineage>
        <taxon>unclassified sequences</taxon>
        <taxon>metagenomes</taxon>
        <taxon>ecological metagenomes</taxon>
    </lineage>
</organism>
<evidence type="ECO:0000256" key="2">
    <source>
        <dbReference type="ARBA" id="ARBA00013266"/>
    </source>
</evidence>